<dbReference type="SUPFAM" id="SSF51197">
    <property type="entry name" value="Clavaminate synthase-like"/>
    <property type="match status" value="1"/>
</dbReference>
<gene>
    <name evidence="1" type="ORF">GBAR_LOCUS21970</name>
</gene>
<dbReference type="Gene3D" id="2.60.120.620">
    <property type="entry name" value="q2cbj1_9rhob like domain"/>
    <property type="match status" value="1"/>
</dbReference>
<dbReference type="Proteomes" id="UP001174909">
    <property type="component" value="Unassembled WGS sequence"/>
</dbReference>
<accession>A0AA35T367</accession>
<sequence length="225" mass="25570">MREFCYQLKQEPESIPEHHRSPIGGPLESLTDHPIVFGFMDEFLTSGYANENCYGFRLEGTFLTIRPNGHDNFSPHGGRGMLNFPGNSHTYHLHHDKAHSGLTRVVWELNPVQEGGGGTMFLTGSHKGAFPTPKSTANRDSPLWEDYTCPAGSMLIFTEAITHTGAKWTDEEIDRVAIFHCYNTVGNKWHKWEPHPKHVEEMPFKRQTLFRPVHCQDNTPTLDTV</sequence>
<evidence type="ECO:0008006" key="3">
    <source>
        <dbReference type="Google" id="ProtNLM"/>
    </source>
</evidence>
<reference evidence="1" key="1">
    <citation type="submission" date="2023-03" db="EMBL/GenBank/DDBJ databases">
        <authorList>
            <person name="Steffen K."/>
            <person name="Cardenas P."/>
        </authorList>
    </citation>
    <scope>NUCLEOTIDE SEQUENCE</scope>
</reference>
<keyword evidence="2" id="KW-1185">Reference proteome</keyword>
<comment type="caution">
    <text evidence="1">The sequence shown here is derived from an EMBL/GenBank/DDBJ whole genome shotgun (WGS) entry which is preliminary data.</text>
</comment>
<evidence type="ECO:0000313" key="1">
    <source>
        <dbReference type="EMBL" id="CAI8039501.1"/>
    </source>
</evidence>
<dbReference type="EMBL" id="CASHTH010003044">
    <property type="protein sequence ID" value="CAI8039501.1"/>
    <property type="molecule type" value="Genomic_DNA"/>
</dbReference>
<dbReference type="AlphaFoldDB" id="A0AA35T367"/>
<protein>
    <recommendedName>
        <fullName evidence="3">Phytanoyl-CoA dioxygenase</fullName>
    </recommendedName>
</protein>
<organism evidence="1 2">
    <name type="scientific">Geodia barretti</name>
    <name type="common">Barrett's horny sponge</name>
    <dbReference type="NCBI Taxonomy" id="519541"/>
    <lineage>
        <taxon>Eukaryota</taxon>
        <taxon>Metazoa</taxon>
        <taxon>Porifera</taxon>
        <taxon>Demospongiae</taxon>
        <taxon>Heteroscleromorpha</taxon>
        <taxon>Tetractinellida</taxon>
        <taxon>Astrophorina</taxon>
        <taxon>Geodiidae</taxon>
        <taxon>Geodia</taxon>
    </lineage>
</organism>
<name>A0AA35T367_GEOBA</name>
<proteinExistence type="predicted"/>
<evidence type="ECO:0000313" key="2">
    <source>
        <dbReference type="Proteomes" id="UP001174909"/>
    </source>
</evidence>